<dbReference type="InterPro" id="IPR036908">
    <property type="entry name" value="RlpA-like_sf"/>
</dbReference>
<dbReference type="NCBIfam" id="TIGR00413">
    <property type="entry name" value="rlpA"/>
    <property type="match status" value="1"/>
</dbReference>
<protein>
    <recommendedName>
        <fullName evidence="3">Endolytic peptidoglycan transglycosylase RlpA</fullName>
        <ecNumber evidence="3">4.2.2.-</ecNumber>
    </recommendedName>
</protein>
<comment type="function">
    <text evidence="3">Lytic transglycosylase with a strong preference for naked glycan strands that lack stem peptides.</text>
</comment>
<proteinExistence type="inferred from homology"/>
<dbReference type="InterPro" id="IPR034718">
    <property type="entry name" value="RlpA"/>
</dbReference>
<dbReference type="PANTHER" id="PTHR34183">
    <property type="entry name" value="ENDOLYTIC PEPTIDOGLYCAN TRANSGLYCOSYLASE RLPA"/>
    <property type="match status" value="1"/>
</dbReference>
<dbReference type="RefSeq" id="WP_307257566.1">
    <property type="nucleotide sequence ID" value="NZ_JAPKNG010000001.1"/>
</dbReference>
<dbReference type="HAMAP" id="MF_02071">
    <property type="entry name" value="RlpA"/>
    <property type="match status" value="1"/>
</dbReference>
<dbReference type="CDD" id="cd22268">
    <property type="entry name" value="DPBB_RlpA-like"/>
    <property type="match status" value="1"/>
</dbReference>
<gene>
    <name evidence="3" type="primary">rlpA</name>
    <name evidence="6" type="ORF">QO014_000945</name>
</gene>
<evidence type="ECO:0000256" key="1">
    <source>
        <dbReference type="ARBA" id="ARBA00023239"/>
    </source>
</evidence>
<accession>A0ABU0H2Q1</accession>
<keyword evidence="1 3" id="KW-0456">Lyase</keyword>
<comment type="caution">
    <text evidence="6">The sequence shown here is derived from an EMBL/GenBank/DDBJ whole genome shotgun (WGS) entry which is preliminary data.</text>
</comment>
<keyword evidence="2 3" id="KW-0961">Cell wall biogenesis/degradation</keyword>
<dbReference type="EC" id="4.2.2.-" evidence="3"/>
<evidence type="ECO:0000313" key="6">
    <source>
        <dbReference type="EMBL" id="MDQ0436575.1"/>
    </source>
</evidence>
<keyword evidence="7" id="KW-1185">Reference proteome</keyword>
<name>A0ABU0H2Q1_9HYPH</name>
<keyword evidence="6" id="KW-0449">Lipoprotein</keyword>
<evidence type="ECO:0000256" key="2">
    <source>
        <dbReference type="ARBA" id="ARBA00023316"/>
    </source>
</evidence>
<dbReference type="InterPro" id="IPR012997">
    <property type="entry name" value="RplA"/>
</dbReference>
<dbReference type="EMBL" id="JAUSVO010000001">
    <property type="protein sequence ID" value="MDQ0436575.1"/>
    <property type="molecule type" value="Genomic_DNA"/>
</dbReference>
<dbReference type="Proteomes" id="UP001241603">
    <property type="component" value="Unassembled WGS sequence"/>
</dbReference>
<evidence type="ECO:0000256" key="3">
    <source>
        <dbReference type="HAMAP-Rule" id="MF_02071"/>
    </source>
</evidence>
<feature type="domain" description="RlpA-like protein double-psi beta-barrel" evidence="5">
    <location>
        <begin position="44"/>
        <end position="133"/>
    </location>
</feature>
<dbReference type="Pfam" id="PF03330">
    <property type="entry name" value="DPBB_1"/>
    <property type="match status" value="1"/>
</dbReference>
<evidence type="ECO:0000259" key="5">
    <source>
        <dbReference type="Pfam" id="PF03330"/>
    </source>
</evidence>
<reference evidence="6 7" key="1">
    <citation type="submission" date="2023-07" db="EMBL/GenBank/DDBJ databases">
        <title>Genomic Encyclopedia of Type Strains, Phase IV (KMG-IV): sequencing the most valuable type-strain genomes for metagenomic binning, comparative biology and taxonomic classification.</title>
        <authorList>
            <person name="Goeker M."/>
        </authorList>
    </citation>
    <scope>NUCLEOTIDE SEQUENCE [LARGE SCALE GENOMIC DNA]</scope>
    <source>
        <strain evidence="6 7">B6-8</strain>
    </source>
</reference>
<dbReference type="InterPro" id="IPR009009">
    <property type="entry name" value="RlpA-like_DPBB"/>
</dbReference>
<dbReference type="PANTHER" id="PTHR34183:SF1">
    <property type="entry name" value="ENDOLYTIC PEPTIDOGLYCAN TRANSGLYCOSYLASE RLPA"/>
    <property type="match status" value="1"/>
</dbReference>
<organism evidence="6 7">
    <name type="scientific">Kaistia dalseonensis</name>
    <dbReference type="NCBI Taxonomy" id="410840"/>
    <lineage>
        <taxon>Bacteria</taxon>
        <taxon>Pseudomonadati</taxon>
        <taxon>Pseudomonadota</taxon>
        <taxon>Alphaproteobacteria</taxon>
        <taxon>Hyphomicrobiales</taxon>
        <taxon>Kaistiaceae</taxon>
        <taxon>Kaistia</taxon>
    </lineage>
</organism>
<dbReference type="Gene3D" id="2.40.40.10">
    <property type="entry name" value="RlpA-like domain"/>
    <property type="match status" value="1"/>
</dbReference>
<sequence length="423" mass="44210">MKASPKVVEYGQPVPQGGGRYMVGKAYTVKGRVYKPAHDPRYESVGYASWYGSAFHGRRTANGEVYDMDMLSAAHPTMPLPSYARVTNLRNGSSVVVRVNDRGPFERDRVIDLSSRTAELLEVKGHGTAKVKVEYVGPARMEGHDKQMLLATYVGPGSTVSGDTMLASLKAPRTTPTVAVAMAAAPVVAPRAVVAMASAPVPRARPEEAYVGDASFDPYHFQVAAAAEANRQVAVASAAPAAAVYGTQAADNAALGTTYGERTLGTYTTSQPVAYSSEGIEPAAVAPAKGYYYAPTLQVASARSSYASDAALTPAQEAANALAIAPARPDLQSALNEAVARIAAERRADLTIIQVGVFSDQSNVAAISQRLAAYGRVTGTSIVVGGRPMESVQLVVTDRALGEKDAMAVVAEAGAPGAYILTR</sequence>
<evidence type="ECO:0000256" key="4">
    <source>
        <dbReference type="RuleBase" id="RU003495"/>
    </source>
</evidence>
<evidence type="ECO:0000313" key="7">
    <source>
        <dbReference type="Proteomes" id="UP001241603"/>
    </source>
</evidence>
<dbReference type="SUPFAM" id="SSF50685">
    <property type="entry name" value="Barwin-like endoglucanases"/>
    <property type="match status" value="1"/>
</dbReference>
<comment type="similarity">
    <text evidence="3 4">Belongs to the RlpA family.</text>
</comment>